<evidence type="ECO:0000313" key="1">
    <source>
        <dbReference type="EMBL" id="GCA95282.1"/>
    </source>
</evidence>
<dbReference type="EMBL" id="BHVU01000338">
    <property type="protein sequence ID" value="GCA95282.1"/>
    <property type="molecule type" value="Genomic_DNA"/>
</dbReference>
<organism evidence="1 2">
    <name type="scientific">Microcystis aeruginosa 11-30S32</name>
    <dbReference type="NCBI Taxonomy" id="2358142"/>
    <lineage>
        <taxon>Bacteria</taxon>
        <taxon>Bacillati</taxon>
        <taxon>Cyanobacteriota</taxon>
        <taxon>Cyanophyceae</taxon>
        <taxon>Oscillatoriophycideae</taxon>
        <taxon>Chroococcales</taxon>
        <taxon>Microcystaceae</taxon>
        <taxon>Microcystis</taxon>
    </lineage>
</organism>
<gene>
    <name evidence="1" type="ORF">MAE30S32_39340</name>
</gene>
<sequence>INAIKTGTCAIVALNNIKATQQRLTERIVIQSIQSIASRQDIFAKTTCQAIITSLTGEGIGQTIAHNGVVEATTNDIFKGSGTS</sequence>
<proteinExistence type="predicted"/>
<reference evidence="1 2" key="1">
    <citation type="journal article" date="2019" name="Appl. Environ. Microbiol.">
        <title>Co-occurrence of broad and narrow host-range viruses infecting the toxic bloom-forming cyanobacterium Microcystis aeruginosa.</title>
        <authorList>
            <person name="Morimoto D."/>
            <person name="Tominaga K."/>
            <person name="Nishimura Y."/>
            <person name="Yoshida N."/>
            <person name="Kimura S."/>
            <person name="Sako Y."/>
            <person name="Yoshida T."/>
        </authorList>
    </citation>
    <scope>NUCLEOTIDE SEQUENCE [LARGE SCALE GENOMIC DNA]</scope>
    <source>
        <strain evidence="1 2">11-30S32</strain>
    </source>
</reference>
<dbReference type="AlphaFoldDB" id="A0A510PN63"/>
<feature type="non-terminal residue" evidence="1">
    <location>
        <position position="1"/>
    </location>
</feature>
<name>A0A510PN63_MICAE</name>
<evidence type="ECO:0000313" key="2">
    <source>
        <dbReference type="Proteomes" id="UP000321223"/>
    </source>
</evidence>
<dbReference type="Proteomes" id="UP000321223">
    <property type="component" value="Unassembled WGS sequence"/>
</dbReference>
<accession>A0A510PN63</accession>
<comment type="caution">
    <text evidence="1">The sequence shown here is derived from an EMBL/GenBank/DDBJ whole genome shotgun (WGS) entry which is preliminary data.</text>
</comment>
<protein>
    <submittedName>
        <fullName evidence="1">Uncharacterized protein</fullName>
    </submittedName>
</protein>